<dbReference type="GO" id="GO:0016020">
    <property type="term" value="C:membrane"/>
    <property type="evidence" value="ECO:0007669"/>
    <property type="project" value="UniProtKB-SubCell"/>
</dbReference>
<dbReference type="GO" id="GO:0030416">
    <property type="term" value="P:methylamine metabolic process"/>
    <property type="evidence" value="ECO:0007669"/>
    <property type="project" value="InterPro"/>
</dbReference>
<evidence type="ECO:0000256" key="1">
    <source>
        <dbReference type="ARBA" id="ARBA00004141"/>
    </source>
</evidence>
<evidence type="ECO:0000313" key="7">
    <source>
        <dbReference type="EMBL" id="SEL31181.1"/>
    </source>
</evidence>
<evidence type="ECO:0000256" key="3">
    <source>
        <dbReference type="ARBA" id="ARBA00022989"/>
    </source>
</evidence>
<evidence type="ECO:0000313" key="8">
    <source>
        <dbReference type="Proteomes" id="UP000198916"/>
    </source>
</evidence>
<protein>
    <submittedName>
        <fullName evidence="7">Methylamine utilisation protein MauE</fullName>
    </submittedName>
</protein>
<dbReference type="Pfam" id="PF07291">
    <property type="entry name" value="MauE"/>
    <property type="match status" value="1"/>
</dbReference>
<gene>
    <name evidence="7" type="ORF">SAMN05421740_104225</name>
</gene>
<feature type="transmembrane region" description="Helical" evidence="5">
    <location>
        <begin position="57"/>
        <end position="78"/>
    </location>
</feature>
<accession>A0A1H7P5V2</accession>
<keyword evidence="4 5" id="KW-0472">Membrane</keyword>
<dbReference type="OrthoDB" id="702624at2"/>
<dbReference type="STRING" id="332977.SAMN05421740_104225"/>
<dbReference type="RefSeq" id="WP_090605786.1">
    <property type="nucleotide sequence ID" value="NZ_FNZR01000004.1"/>
</dbReference>
<dbReference type="AlphaFoldDB" id="A0A1H7P5V2"/>
<sequence>MKAAITYHKGRAGIKQDTILMVVTLALLALWIPVVAYKGFFFEAFRNGMLQHSFPDWIGHILAWSLPALELAAIILLVVPKTHRFGLWLSAMLLLGYTVYVALGVMTDLVTFNCYCSKLITAMSWWGHFWFNLTLLTISIVGIILIEKEKNRGGKTKGHAIKGGSAK</sequence>
<feature type="transmembrane region" description="Helical" evidence="5">
    <location>
        <begin position="125"/>
        <end position="146"/>
    </location>
</feature>
<evidence type="ECO:0000256" key="4">
    <source>
        <dbReference type="ARBA" id="ARBA00023136"/>
    </source>
</evidence>
<feature type="transmembrane region" description="Helical" evidence="5">
    <location>
        <begin position="85"/>
        <end position="105"/>
    </location>
</feature>
<reference evidence="8" key="1">
    <citation type="submission" date="2016-10" db="EMBL/GenBank/DDBJ databases">
        <authorList>
            <person name="Varghese N."/>
            <person name="Submissions S."/>
        </authorList>
    </citation>
    <scope>NUCLEOTIDE SEQUENCE [LARGE SCALE GENOMIC DNA]</scope>
    <source>
        <strain evidence="8">Jip14</strain>
    </source>
</reference>
<keyword evidence="8" id="KW-1185">Reference proteome</keyword>
<comment type="subcellular location">
    <subcellularLocation>
        <location evidence="1">Membrane</location>
        <topology evidence="1">Multi-pass membrane protein</topology>
    </subcellularLocation>
</comment>
<dbReference type="InterPro" id="IPR009908">
    <property type="entry name" value="Methylamine_util_MauE"/>
</dbReference>
<evidence type="ECO:0000256" key="5">
    <source>
        <dbReference type="SAM" id="Phobius"/>
    </source>
</evidence>
<feature type="transmembrane region" description="Helical" evidence="5">
    <location>
        <begin position="18"/>
        <end position="37"/>
    </location>
</feature>
<evidence type="ECO:0000259" key="6">
    <source>
        <dbReference type="Pfam" id="PF07291"/>
    </source>
</evidence>
<evidence type="ECO:0000256" key="2">
    <source>
        <dbReference type="ARBA" id="ARBA00022692"/>
    </source>
</evidence>
<keyword evidence="3 5" id="KW-1133">Transmembrane helix</keyword>
<name>A0A1H7P5V2_9SPHI</name>
<feature type="domain" description="Methylamine utilisation protein MauE" evidence="6">
    <location>
        <begin position="18"/>
        <end position="144"/>
    </location>
</feature>
<keyword evidence="2 5" id="KW-0812">Transmembrane</keyword>
<dbReference type="EMBL" id="FNZR01000004">
    <property type="protein sequence ID" value="SEL31181.1"/>
    <property type="molecule type" value="Genomic_DNA"/>
</dbReference>
<organism evidence="7 8">
    <name type="scientific">Parapedobacter koreensis</name>
    <dbReference type="NCBI Taxonomy" id="332977"/>
    <lineage>
        <taxon>Bacteria</taxon>
        <taxon>Pseudomonadati</taxon>
        <taxon>Bacteroidota</taxon>
        <taxon>Sphingobacteriia</taxon>
        <taxon>Sphingobacteriales</taxon>
        <taxon>Sphingobacteriaceae</taxon>
        <taxon>Parapedobacter</taxon>
    </lineage>
</organism>
<dbReference type="Proteomes" id="UP000198916">
    <property type="component" value="Unassembled WGS sequence"/>
</dbReference>
<proteinExistence type="predicted"/>